<gene>
    <name evidence="1" type="ORF">F5876DRAFT_77280</name>
</gene>
<reference evidence="1" key="1">
    <citation type="submission" date="2022-09" db="EMBL/GenBank/DDBJ databases">
        <title>A Global Phylogenomic Analysis of the Shiitake Genus Lentinula.</title>
        <authorList>
            <consortium name="DOE Joint Genome Institute"/>
            <person name="Sierra-Patev S."/>
            <person name="Min B."/>
            <person name="Naranjo-Ortiz M."/>
            <person name="Looney B."/>
            <person name="Konkel Z."/>
            <person name="Slot J.C."/>
            <person name="Sakamoto Y."/>
            <person name="Steenwyk J.L."/>
            <person name="Rokas A."/>
            <person name="Carro J."/>
            <person name="Camarero S."/>
            <person name="Ferreira P."/>
            <person name="Molpeceres G."/>
            <person name="Ruiz-Duenas F.J."/>
            <person name="Serrano A."/>
            <person name="Henrissat B."/>
            <person name="Drula E."/>
            <person name="Hughes K.W."/>
            <person name="Mata J.L."/>
            <person name="Ishikawa N.K."/>
            <person name="Vargas-Isla R."/>
            <person name="Ushijima S."/>
            <person name="Smith C.A."/>
            <person name="Ahrendt S."/>
            <person name="Andreopoulos W."/>
            <person name="He G."/>
            <person name="Labutti K."/>
            <person name="Lipzen A."/>
            <person name="Ng V."/>
            <person name="Riley R."/>
            <person name="Sandor L."/>
            <person name="Barry K."/>
            <person name="Martinez A.T."/>
            <person name="Xiao Y."/>
            <person name="Gibbons J.G."/>
            <person name="Terashima K."/>
            <person name="Grigoriev I.V."/>
            <person name="Hibbett D.S."/>
        </authorList>
    </citation>
    <scope>NUCLEOTIDE SEQUENCE</scope>
    <source>
        <strain evidence="1">TMI1499</strain>
    </source>
</reference>
<dbReference type="EMBL" id="MU795129">
    <property type="protein sequence ID" value="KAJ3809911.1"/>
    <property type="molecule type" value="Genomic_DNA"/>
</dbReference>
<name>A0ACC1TZA7_9AGAR</name>
<evidence type="ECO:0000313" key="2">
    <source>
        <dbReference type="Proteomes" id="UP001163835"/>
    </source>
</evidence>
<dbReference type="Proteomes" id="UP001163835">
    <property type="component" value="Unassembled WGS sequence"/>
</dbReference>
<accession>A0ACC1TZA7</accession>
<comment type="caution">
    <text evidence="1">The sequence shown here is derived from an EMBL/GenBank/DDBJ whole genome shotgun (WGS) entry which is preliminary data.</text>
</comment>
<keyword evidence="2" id="KW-1185">Reference proteome</keyword>
<proteinExistence type="predicted"/>
<evidence type="ECO:0000313" key="1">
    <source>
        <dbReference type="EMBL" id="KAJ3809911.1"/>
    </source>
</evidence>
<organism evidence="1 2">
    <name type="scientific">Lentinula aff. lateritia</name>
    <dbReference type="NCBI Taxonomy" id="2804960"/>
    <lineage>
        <taxon>Eukaryota</taxon>
        <taxon>Fungi</taxon>
        <taxon>Dikarya</taxon>
        <taxon>Basidiomycota</taxon>
        <taxon>Agaricomycotina</taxon>
        <taxon>Agaricomycetes</taxon>
        <taxon>Agaricomycetidae</taxon>
        <taxon>Agaricales</taxon>
        <taxon>Marasmiineae</taxon>
        <taxon>Omphalotaceae</taxon>
        <taxon>Lentinula</taxon>
    </lineage>
</organism>
<protein>
    <submittedName>
        <fullName evidence="1">Uncharacterized protein</fullName>
    </submittedName>
</protein>
<sequence length="630" mass="69495">MSLDETQSSREPSKPPDPERTPRSHRTLATGYVPARTPSPNDSIRSAPSRRTVSSTHASKPYERQHIQPTRRIADLTETKRSQRDTFHKSTSAKPTTANANRSDAEADISDMDSDMEVEPPANQIIELIELLASKLQESILKSALPSNLAEQVSDQGHMLTEMLRGLGVGTAVSSTSGVEMILMSQISAIHDSIVNDKKANEKRLDRIEEALRNSNGGKTSQAPSSAPNWADDSYAAHAARPTPRPHPNPNPTSTPTTTSKRDAERETRFVAYFNGSVEPKDRREPHETVRQMNEHIKELFPKCSNTKVATAKWNASGNLVLSVLPGQKAQALEEIFPFLYPFYTKTDKIPQDTRLDIAWNKIIVDGVPTGSTWTNRGGLGTRPHKSDELAMEAKAYNPLLADTTFALPPRFLVPPADLVGKAESSIVFATYNKETANDIISLGYIVMYGKRCKVRKYQDRSPTCPQCHKCHRFGHMSERCTYQRRCGLCGDPHTETEHTLKCTVCRDDASVKGVDFTLDSLMEGSIPMCPHNLKCVNCEEKSLPSEHRADNRQCPERTRQMGSVRDNNRAPGAGMVTSSSSSRKKKKPTKSLMKAPSQPAALPVSNGFAAIEPVDTDIDADSNMGGLHD</sequence>